<dbReference type="PROSITE" id="PS50983">
    <property type="entry name" value="FE_B12_PBP"/>
    <property type="match status" value="1"/>
</dbReference>
<evidence type="ECO:0000256" key="2">
    <source>
        <dbReference type="ARBA" id="ARBA00022729"/>
    </source>
</evidence>
<feature type="site" description="Important for BtuC binding" evidence="5">
    <location>
        <position position="205"/>
    </location>
</feature>
<dbReference type="InterPro" id="IPR054828">
    <property type="entry name" value="Vit_B12_bind_prot"/>
</dbReference>
<organism evidence="7">
    <name type="scientific">Morganella morganii</name>
    <name type="common">Proteus morganii</name>
    <dbReference type="NCBI Taxonomy" id="582"/>
    <lineage>
        <taxon>Bacteria</taxon>
        <taxon>Pseudomonadati</taxon>
        <taxon>Pseudomonadota</taxon>
        <taxon>Gammaproteobacteria</taxon>
        <taxon>Enterobacterales</taxon>
        <taxon>Morganellaceae</taxon>
        <taxon>Morganella</taxon>
    </lineage>
</organism>
<dbReference type="HAMAP" id="MF_01000">
    <property type="entry name" value="BtuF"/>
    <property type="match status" value="1"/>
</dbReference>
<evidence type="ECO:0000256" key="1">
    <source>
        <dbReference type="ARBA" id="ARBA00022448"/>
    </source>
</evidence>
<evidence type="ECO:0000256" key="3">
    <source>
        <dbReference type="ARBA" id="ARBA00022764"/>
    </source>
</evidence>
<dbReference type="InterPro" id="IPR002491">
    <property type="entry name" value="ABC_transptr_periplasmic_BD"/>
</dbReference>
<keyword evidence="3 5" id="KW-0574">Periplasm</keyword>
<keyword evidence="1 5" id="KW-0813">Transport</keyword>
<evidence type="ECO:0000256" key="5">
    <source>
        <dbReference type="HAMAP-Rule" id="MF_01000"/>
    </source>
</evidence>
<evidence type="ECO:0000256" key="4">
    <source>
        <dbReference type="ARBA" id="ARBA00023157"/>
    </source>
</evidence>
<accession>A0AAI9HR25</accession>
<evidence type="ECO:0000313" key="7">
    <source>
        <dbReference type="EMBL" id="EMO9456178.1"/>
    </source>
</evidence>
<feature type="domain" description="Fe/B12 periplasmic-binding" evidence="6">
    <location>
        <begin position="26"/>
        <end position="273"/>
    </location>
</feature>
<keyword evidence="4 5" id="KW-1015">Disulfide bond</keyword>
<feature type="chain" id="PRO_5042301578" description="Vitamin B12-binding protein" evidence="5">
    <location>
        <begin position="23"/>
        <end position="274"/>
    </location>
</feature>
<comment type="function">
    <text evidence="5">Part of the ABC transporter complex BtuCDF involved in vitamin B12 import. Binds vitamin B12 and delivers it to the periplasmic surface of BtuC.</text>
</comment>
<dbReference type="InterPro" id="IPR023544">
    <property type="entry name" value="ABC_transptr_vit_B12-bd"/>
</dbReference>
<dbReference type="Gene3D" id="3.40.50.1980">
    <property type="entry name" value="Nitrogenase molybdenum iron protein domain"/>
    <property type="match status" value="2"/>
</dbReference>
<protein>
    <recommendedName>
        <fullName evidence="5">Vitamin B12-binding protein</fullName>
    </recommendedName>
</protein>
<dbReference type="AlphaFoldDB" id="A0AAI9HR25"/>
<dbReference type="GO" id="GO:0031419">
    <property type="term" value="F:cobalamin binding"/>
    <property type="evidence" value="ECO:0007669"/>
    <property type="project" value="InterPro"/>
</dbReference>
<evidence type="ECO:0000259" key="6">
    <source>
        <dbReference type="PROSITE" id="PS50983"/>
    </source>
</evidence>
<dbReference type="PROSITE" id="PS51257">
    <property type="entry name" value="PROKAR_LIPOPROTEIN"/>
    <property type="match status" value="1"/>
</dbReference>
<dbReference type="GO" id="GO:0042597">
    <property type="term" value="C:periplasmic space"/>
    <property type="evidence" value="ECO:0007669"/>
    <property type="project" value="UniProtKB-SubCell"/>
</dbReference>
<dbReference type="CDD" id="cd01144">
    <property type="entry name" value="BtuF"/>
    <property type="match status" value="1"/>
</dbReference>
<dbReference type="Pfam" id="PF01497">
    <property type="entry name" value="Peripla_BP_2"/>
    <property type="match status" value="1"/>
</dbReference>
<dbReference type="NCBIfam" id="NF002894">
    <property type="entry name" value="PRK03379.1"/>
    <property type="match status" value="1"/>
</dbReference>
<proteinExistence type="inferred from homology"/>
<comment type="caution">
    <text evidence="5">Lacks conserved residue(s) required for the propagation of feature annotation.</text>
</comment>
<comment type="caution">
    <text evidence="7">The sequence shown here is derived from an EMBL/GenBank/DDBJ whole genome shotgun (WGS) entry which is preliminary data.</text>
</comment>
<dbReference type="InterPro" id="IPR050902">
    <property type="entry name" value="ABC_Transporter_SBP"/>
</dbReference>
<sequence precursor="true">MIKPTLRLAGLLLLLAACGAQAAAQRVIALSPSLAEMAYAAGLGDNLVGVSANADYPPEAKNIEQVSSWQGLNLERIIALKPDLIMAWRGGNPQRPLSQLEHLGIKVEYFDPRNLDEIADDLDRLAPYSPQPALAEKAAADMRSGISALKTRYGDKPEKLIFLQFGQNPIFTASGTTLQSEVVTLCRGKNVFADSPVPWPQVNREQVLTRRPDMILISGDNREVENVKRFWSPQLDVPVITINADWFQRGTPRLLKAAEELCEKINTLTDNNIG</sequence>
<feature type="site" description="Important for BtuC binding" evidence="5">
    <location>
        <position position="75"/>
    </location>
</feature>
<comment type="subcellular location">
    <subcellularLocation>
        <location evidence="5">Periplasm</location>
    </subcellularLocation>
</comment>
<dbReference type="GO" id="GO:0015889">
    <property type="term" value="P:cobalamin transport"/>
    <property type="evidence" value="ECO:0007669"/>
    <property type="project" value="UniProtKB-UniRule"/>
</dbReference>
<dbReference type="NCBIfam" id="NF038402">
    <property type="entry name" value="TroA_like"/>
    <property type="match status" value="1"/>
</dbReference>
<comment type="subunit">
    <text evidence="5">The complex is composed of two ATP-binding proteins (BtuD), two transmembrane proteins (BtuC) and a solute-binding protein (BtuF).</text>
</comment>
<name>A0AAI9HR25_MORMO</name>
<dbReference type="PANTHER" id="PTHR30535:SF34">
    <property type="entry name" value="MOLYBDATE-BINDING PROTEIN MOLA"/>
    <property type="match status" value="1"/>
</dbReference>
<dbReference type="EMBL" id="ABKJEP030000013">
    <property type="protein sequence ID" value="EMO9456178.1"/>
    <property type="molecule type" value="Genomic_DNA"/>
</dbReference>
<gene>
    <name evidence="5 7" type="primary">btuF</name>
    <name evidence="7" type="ORF">PN925_001542</name>
</gene>
<comment type="similarity">
    <text evidence="5">Belongs to the BtuF family.</text>
</comment>
<keyword evidence="2 5" id="KW-0732">Signal</keyword>
<dbReference type="SUPFAM" id="SSF53807">
    <property type="entry name" value="Helical backbone' metal receptor"/>
    <property type="match status" value="1"/>
</dbReference>
<dbReference type="PANTHER" id="PTHR30535">
    <property type="entry name" value="VITAMIN B12-BINDING PROTEIN"/>
    <property type="match status" value="1"/>
</dbReference>
<feature type="disulfide bond" evidence="5">
    <location>
        <begin position="186"/>
        <end position="262"/>
    </location>
</feature>
<reference evidence="7" key="1">
    <citation type="submission" date="2024-02" db="EMBL/GenBank/DDBJ databases">
        <authorList>
            <consortium name="Clinical and Environmental Microbiology Branch: Whole genome sequencing antimicrobial resistance pathogens in the healthcare setting"/>
        </authorList>
    </citation>
    <scope>NUCLEOTIDE SEQUENCE</scope>
    <source>
        <strain evidence="7">2023KU-00017</strain>
    </source>
</reference>
<dbReference type="RefSeq" id="WP_349418836.1">
    <property type="nucleotide sequence ID" value="NZ_CAXOOS010000005.1"/>
</dbReference>
<feature type="signal peptide" evidence="5">
    <location>
        <begin position="1"/>
        <end position="22"/>
    </location>
</feature>